<dbReference type="InterPro" id="IPR032675">
    <property type="entry name" value="LRR_dom_sf"/>
</dbReference>
<reference evidence="2" key="1">
    <citation type="journal article" date="2014" name="Nat. Commun.">
        <title>The tobacco genome sequence and its comparison with those of tomato and potato.</title>
        <authorList>
            <person name="Sierro N."/>
            <person name="Battey J.N."/>
            <person name="Ouadi S."/>
            <person name="Bakaher N."/>
            <person name="Bovet L."/>
            <person name="Willig A."/>
            <person name="Goepfert S."/>
            <person name="Peitsch M.C."/>
            <person name="Ivanov N.V."/>
        </authorList>
    </citation>
    <scope>NUCLEOTIDE SEQUENCE [LARGE SCALE GENOMIC DNA]</scope>
</reference>
<dbReference type="KEGG" id="nta:107832372"/>
<dbReference type="SUPFAM" id="SSF52047">
    <property type="entry name" value="RNI-like"/>
    <property type="match status" value="1"/>
</dbReference>
<dbReference type="Gene3D" id="3.80.10.10">
    <property type="entry name" value="Ribonuclease Inhibitor"/>
    <property type="match status" value="1"/>
</dbReference>
<dbReference type="InterPro" id="IPR053772">
    <property type="entry name" value="At1g61320/At1g61330-like"/>
</dbReference>
<dbReference type="Proteomes" id="UP000790787">
    <property type="component" value="Chromosome 6"/>
</dbReference>
<dbReference type="RefSeq" id="XP_016515698.1">
    <property type="nucleotide sequence ID" value="XM_016660212.1"/>
</dbReference>
<dbReference type="PANTHER" id="PTHR34145:SF28">
    <property type="entry name" value="F-BOX DOMAIN-CONTAINING PROTEIN"/>
    <property type="match status" value="1"/>
</dbReference>
<dbReference type="OrthoDB" id="1271833at2759"/>
<feature type="domain" description="At1g61320/AtMIF1 LRR" evidence="1">
    <location>
        <begin position="89"/>
        <end position="223"/>
    </location>
</feature>
<feature type="domain" description="At1g61320/AtMIF1 LRR" evidence="1">
    <location>
        <begin position="245"/>
        <end position="340"/>
    </location>
</feature>
<dbReference type="SUPFAM" id="SSF81383">
    <property type="entry name" value="F-box domain"/>
    <property type="match status" value="1"/>
</dbReference>
<dbReference type="AlphaFoldDB" id="A0A1S4DQJ5"/>
<dbReference type="InterPro" id="IPR036047">
    <property type="entry name" value="F-box-like_dom_sf"/>
</dbReference>
<keyword evidence="2" id="KW-1185">Reference proteome</keyword>
<sequence length="509" mass="59873">MEQTVDREDRISELPVHIVYDILRRIRKYGLKEEVRTCVLSKTWSSIWRSRPDVIINQSSHNSFMKSTEKFIKFADDSLRPYVEQNLRVETLRLLSLRDQELASHIDRWLNLVIKLNVRSLEIYAMYNLKYSVPDAIYAAKTLTELSLRGCNFEIDNSTNKLQRLITTCPLIRDLKISRCWGIQNLLVFGLVNLEKLELRSCEGLEKVEIQAPNLREFVYVGVPLHKCPKVREPKLLPCTIDILDGYKTLEYLYLEATTMTDKQFEYRLSKFTALEVLDLRECYIMKNIKVMSEKLKKFTLWNWRNLEQVNVLAPNLVAFDFESGKTCMPFSTMDPSNLERAKINFYLRSSDDSYHFGDVDTSWYNNLQGFVQKFNYSNGLILVIRCRKDQSILIYEDPREIIVPPTRELEICIKNPSMYPEKFTHDLMLGRPNIISIVPCRESKLVQVFQETITRYKAEQNRRLDEVINHKGATENGETSRLYSWLKSTPLIERITTFTFKWKEPPFS</sequence>
<dbReference type="GeneID" id="107832372"/>
<organism evidence="2 3">
    <name type="scientific">Nicotiana tabacum</name>
    <name type="common">Common tobacco</name>
    <dbReference type="NCBI Taxonomy" id="4097"/>
    <lineage>
        <taxon>Eukaryota</taxon>
        <taxon>Viridiplantae</taxon>
        <taxon>Streptophyta</taxon>
        <taxon>Embryophyta</taxon>
        <taxon>Tracheophyta</taxon>
        <taxon>Spermatophyta</taxon>
        <taxon>Magnoliopsida</taxon>
        <taxon>eudicotyledons</taxon>
        <taxon>Gunneridae</taxon>
        <taxon>Pentapetalae</taxon>
        <taxon>asterids</taxon>
        <taxon>lamiids</taxon>
        <taxon>Solanales</taxon>
        <taxon>Solanaceae</taxon>
        <taxon>Nicotianoideae</taxon>
        <taxon>Nicotianeae</taxon>
        <taxon>Nicotiana</taxon>
    </lineage>
</organism>
<dbReference type="PANTHER" id="PTHR34145">
    <property type="entry name" value="OS02G0105600 PROTEIN"/>
    <property type="match status" value="1"/>
</dbReference>
<dbReference type="Pfam" id="PF23622">
    <property type="entry name" value="LRR_At1g61320_AtMIF1"/>
    <property type="match status" value="2"/>
</dbReference>
<dbReference type="PaxDb" id="4097-A0A1S4DQJ5"/>
<evidence type="ECO:0000313" key="2">
    <source>
        <dbReference type="Proteomes" id="UP000790787"/>
    </source>
</evidence>
<dbReference type="InterPro" id="IPR055357">
    <property type="entry name" value="LRR_At1g61320_AtMIF1"/>
</dbReference>
<dbReference type="RefSeq" id="XP_016515698.1">
    <property type="nucleotide sequence ID" value="XM_016660212.2"/>
</dbReference>
<evidence type="ECO:0000313" key="3">
    <source>
        <dbReference type="RefSeq" id="XP_016515698.1"/>
    </source>
</evidence>
<proteinExistence type="predicted"/>
<dbReference type="OMA" id="IVIYERP"/>
<protein>
    <submittedName>
        <fullName evidence="3">FBD-associated F-box protein At5g60610-like</fullName>
    </submittedName>
</protein>
<name>A0A1S4DQJ5_TOBAC</name>
<evidence type="ECO:0000259" key="1">
    <source>
        <dbReference type="Pfam" id="PF23622"/>
    </source>
</evidence>
<gene>
    <name evidence="3" type="primary">LOC107832372</name>
</gene>
<accession>A0A1S4DQJ5</accession>
<reference evidence="3" key="2">
    <citation type="submission" date="2025-08" db="UniProtKB">
        <authorList>
            <consortium name="RefSeq"/>
        </authorList>
    </citation>
    <scope>IDENTIFICATION</scope>
    <source>
        <tissue evidence="3">Leaf</tissue>
    </source>
</reference>